<dbReference type="InterPro" id="IPR041562">
    <property type="entry name" value="MCM_lid"/>
</dbReference>
<reference evidence="11 12" key="1">
    <citation type="journal article" date="2006" name="Science">
        <title>Genome of rice cluster I archaea -- the key methane producers in the rice rhizosphere.</title>
        <authorList>
            <person name="Erkel C."/>
            <person name="Kube M."/>
            <person name="Reinhardt R."/>
            <person name="Liesack W."/>
        </authorList>
    </citation>
    <scope>NUCLEOTIDE SEQUENCE [LARGE SCALE GENOMIC DNA]</scope>
    <source>
        <strain evidence="12">DSM 22066 / NBRC 105507 / MRE50</strain>
    </source>
</reference>
<dbReference type="eggNOG" id="arCOG03146">
    <property type="taxonomic scope" value="Archaea"/>
</dbReference>
<protein>
    <recommendedName>
        <fullName evidence="2">DNA helicase</fullName>
        <ecNumber evidence="2">3.6.4.12</ecNumber>
    </recommendedName>
</protein>
<dbReference type="InterPro" id="IPR001208">
    <property type="entry name" value="MCM_dom"/>
</dbReference>
<dbReference type="Gene3D" id="2.40.50.140">
    <property type="entry name" value="Nucleic acid-binding proteins"/>
    <property type="match status" value="1"/>
</dbReference>
<evidence type="ECO:0000313" key="11">
    <source>
        <dbReference type="EMBL" id="CAJ37360.1"/>
    </source>
</evidence>
<proteinExistence type="inferred from homology"/>
<dbReference type="SUPFAM" id="SSF50249">
    <property type="entry name" value="Nucleic acid-binding proteins"/>
    <property type="match status" value="1"/>
</dbReference>
<evidence type="ECO:0000256" key="5">
    <source>
        <dbReference type="ARBA" id="ARBA00022801"/>
    </source>
</evidence>
<dbReference type="InterPro" id="IPR003587">
    <property type="entry name" value="Hint_dom_N"/>
</dbReference>
<dbReference type="Proteomes" id="UP000000663">
    <property type="component" value="Chromosome"/>
</dbReference>
<dbReference type="InterPro" id="IPR027417">
    <property type="entry name" value="P-loop_NTPase"/>
</dbReference>
<dbReference type="KEGG" id="rci:RCIX2243"/>
<dbReference type="SUPFAM" id="SSF52540">
    <property type="entry name" value="P-loop containing nucleoside triphosphate hydrolases"/>
    <property type="match status" value="1"/>
</dbReference>
<dbReference type="PANTHER" id="PTHR11630:SF66">
    <property type="entry name" value="DNA REPLICATION LICENSING FACTOR MCM4"/>
    <property type="match status" value="1"/>
</dbReference>
<dbReference type="STRING" id="351160.RCIX2243"/>
<keyword evidence="5" id="KW-0378">Hydrolase</keyword>
<keyword evidence="3" id="KW-0235">DNA replication</keyword>
<dbReference type="PROSITE" id="PS50818">
    <property type="entry name" value="INTEIN_C_TER"/>
    <property type="match status" value="1"/>
</dbReference>
<dbReference type="PATRIC" id="fig|351160.9.peg.923"/>
<organism evidence="11 12">
    <name type="scientific">Methanocella arvoryzae (strain DSM 22066 / NBRC 105507 / MRE50)</name>
    <dbReference type="NCBI Taxonomy" id="351160"/>
    <lineage>
        <taxon>Archaea</taxon>
        <taxon>Methanobacteriati</taxon>
        <taxon>Methanobacteriota</taxon>
        <taxon>Stenosarchaea group</taxon>
        <taxon>Methanomicrobia</taxon>
        <taxon>Methanocellales</taxon>
        <taxon>Methanocellaceae</taxon>
        <taxon>Methanocella</taxon>
    </lineage>
</organism>
<evidence type="ECO:0000256" key="6">
    <source>
        <dbReference type="ARBA" id="ARBA00022806"/>
    </source>
</evidence>
<dbReference type="NCBIfam" id="TIGR01445">
    <property type="entry name" value="intein_Nterm"/>
    <property type="match status" value="1"/>
</dbReference>
<dbReference type="PANTHER" id="PTHR11630">
    <property type="entry name" value="DNA REPLICATION LICENSING FACTOR MCM FAMILY MEMBER"/>
    <property type="match status" value="1"/>
</dbReference>
<dbReference type="InterPro" id="IPR036844">
    <property type="entry name" value="Hint_dom_sf"/>
</dbReference>
<dbReference type="NCBIfam" id="TIGR01443">
    <property type="entry name" value="intein_Cterm"/>
    <property type="match status" value="1"/>
</dbReference>
<dbReference type="GO" id="GO:0005524">
    <property type="term" value="F:ATP binding"/>
    <property type="evidence" value="ECO:0007669"/>
    <property type="project" value="UniProtKB-KW"/>
</dbReference>
<dbReference type="PRINTS" id="PR01657">
    <property type="entry name" value="MCMFAMILY"/>
</dbReference>
<dbReference type="GO" id="GO:0016539">
    <property type="term" value="P:intein-mediated protein splicing"/>
    <property type="evidence" value="ECO:0007669"/>
    <property type="project" value="InterPro"/>
</dbReference>
<accession>Q0W2N3</accession>
<dbReference type="Gene3D" id="1.10.10.10">
    <property type="entry name" value="Winged helix-like DNA-binding domain superfamily/Winged helix DNA-binding domain"/>
    <property type="match status" value="1"/>
</dbReference>
<dbReference type="SUPFAM" id="SSF51294">
    <property type="entry name" value="Hedgehog/intein (Hint) domain"/>
    <property type="match status" value="1"/>
</dbReference>
<dbReference type="Pfam" id="PF21120">
    <property type="entry name" value="WHD_MCM_arc"/>
    <property type="match status" value="1"/>
</dbReference>
<keyword evidence="8 9" id="KW-0238">DNA-binding</keyword>
<dbReference type="InterPro" id="IPR048907">
    <property type="entry name" value="WHD_MCM_arc"/>
</dbReference>
<dbReference type="InterPro" id="IPR036388">
    <property type="entry name" value="WH-like_DNA-bd_sf"/>
</dbReference>
<evidence type="ECO:0000256" key="3">
    <source>
        <dbReference type="ARBA" id="ARBA00022705"/>
    </source>
</evidence>
<dbReference type="Gene3D" id="3.30.1640.10">
    <property type="entry name" value="mini-chromosome maintenance (MCM) complex, chain A, domain 1"/>
    <property type="match status" value="1"/>
</dbReference>
<dbReference type="SMART" id="SM00306">
    <property type="entry name" value="HintN"/>
    <property type="match status" value="1"/>
</dbReference>
<dbReference type="GO" id="GO:0042555">
    <property type="term" value="C:MCM complex"/>
    <property type="evidence" value="ECO:0007669"/>
    <property type="project" value="TreeGrafter"/>
</dbReference>
<dbReference type="Pfam" id="PF17207">
    <property type="entry name" value="MCM_OB"/>
    <property type="match status" value="1"/>
</dbReference>
<keyword evidence="7 9" id="KW-0067">ATP-binding</keyword>
<dbReference type="AlphaFoldDB" id="Q0W2N3"/>
<evidence type="ECO:0000256" key="7">
    <source>
        <dbReference type="ARBA" id="ARBA00022840"/>
    </source>
</evidence>
<dbReference type="Gene3D" id="2.170.16.10">
    <property type="entry name" value="Hedgehog/Intein (Hint) domain"/>
    <property type="match status" value="1"/>
</dbReference>
<dbReference type="CDD" id="cd00081">
    <property type="entry name" value="Hint"/>
    <property type="match status" value="1"/>
</dbReference>
<feature type="domain" description="MCM C-terminal AAA(+) ATPase" evidence="10">
    <location>
        <begin position="274"/>
        <end position="409"/>
    </location>
</feature>
<dbReference type="GeneID" id="5142881"/>
<name>Q0W2N3_METAR</name>
<keyword evidence="4 9" id="KW-0547">Nucleotide-binding</keyword>
<gene>
    <name evidence="11" type="primary">mcm</name>
    <name evidence="11" type="ORF">RCIX2243</name>
</gene>
<dbReference type="FunFam" id="2.20.28.10:FF:000003">
    <property type="entry name" value="DNA helicase"/>
    <property type="match status" value="1"/>
</dbReference>
<evidence type="ECO:0000313" key="12">
    <source>
        <dbReference type="Proteomes" id="UP000000663"/>
    </source>
</evidence>
<dbReference type="GO" id="GO:0016787">
    <property type="term" value="F:hydrolase activity"/>
    <property type="evidence" value="ECO:0007669"/>
    <property type="project" value="UniProtKB-KW"/>
</dbReference>
<dbReference type="InterPro" id="IPR031327">
    <property type="entry name" value="MCM"/>
</dbReference>
<feature type="domain" description="MCM C-terminal AAA(+) ATPase" evidence="10">
    <location>
        <begin position="571"/>
        <end position="647"/>
    </location>
</feature>
<dbReference type="SMART" id="SM00350">
    <property type="entry name" value="MCM"/>
    <property type="match status" value="1"/>
</dbReference>
<dbReference type="EC" id="3.6.4.12" evidence="2"/>
<dbReference type="InterPro" id="IPR006141">
    <property type="entry name" value="Intein_N"/>
</dbReference>
<dbReference type="PROSITE" id="PS50051">
    <property type="entry name" value="MCM_2"/>
    <property type="match status" value="2"/>
</dbReference>
<evidence type="ECO:0000259" key="10">
    <source>
        <dbReference type="PROSITE" id="PS50051"/>
    </source>
</evidence>
<evidence type="ECO:0000256" key="1">
    <source>
        <dbReference type="ARBA" id="ARBA00008010"/>
    </source>
</evidence>
<evidence type="ECO:0000256" key="4">
    <source>
        <dbReference type="ARBA" id="ARBA00022741"/>
    </source>
</evidence>
<dbReference type="Pfam" id="PF17855">
    <property type="entry name" value="MCM_lid"/>
    <property type="match status" value="1"/>
</dbReference>
<evidence type="ECO:0000256" key="2">
    <source>
        <dbReference type="ARBA" id="ARBA00012551"/>
    </source>
</evidence>
<keyword evidence="12" id="KW-1185">Reference proteome</keyword>
<dbReference type="PROSITE" id="PS50817">
    <property type="entry name" value="INTEIN_N_TER"/>
    <property type="match status" value="1"/>
</dbReference>
<dbReference type="InterPro" id="IPR033762">
    <property type="entry name" value="MCM_OB"/>
</dbReference>
<dbReference type="OrthoDB" id="6747at2157"/>
<dbReference type="Pfam" id="PF00493">
    <property type="entry name" value="MCM"/>
    <property type="match status" value="2"/>
</dbReference>
<dbReference type="InterPro" id="IPR030934">
    <property type="entry name" value="Intein_C"/>
</dbReference>
<sequence>MAASVISSVARWKEFLTRYYKNQIQQLAVSDVKNKALAIEFPNITKFDVRLAEELLNNPDLVLSHAEDALTLVDLPVKTQVSAKIRVIKVPRKTQVRELRSSDVNKLVSLEGTVRKITDVRPRILEAAFECARCKNIIYIPQEGSGKFIEPSYCQCNEEKKGIFRLMYKESRFEDYQRIKIQESPENLKGGEQPQTLDINVSDDLAGIVTPGEFITVTGILRSAQRVNKDGKTAYFDIYLDGVAVELEEQEFDEVEISLEDEEEILRMSRDPEIYQKVIGSIAPSIYGYDEVKEAVAHQLFSGVVKELPDGSRIRGDIHVLLVGDPGIAKSQILRYVVKLAPRGVYASGKSASSAGLTAAAVKDEFDGQWTLEAGALVLADKGIAAIDEMDKMKNEDRSSLHEGMEQQSYHPLTEILLADGRKIRIGDLFDQTYAKADEIIEGIDCEIVPCEGVSVLSTDMNHITEQRVDRVSRHKAPDHFIKIRYSNDREIIVTPEHPVFIVKDGISCIPASAVTIGDPVPAPVEEQTGSKICSLYVTAVEVIPNEGQYRTDYVYDVTVEPYHCFVSQGVILHNSISIAKAGILATLKCRCAILGAANPKLGRFDPYESIPDQINMPPSLMSRFDLIFILQDKPEEKRDTNIAGHILKSHFAGELHEHRKNNPASHVTDDMVRTAMSTIKPQIDPKLFRKYVAYAKRKVFPIMTEDAKAQIINFYLGLRKQGEGDNAPIPVTARQLEGLVRLAEASARMRLSDKVTADDVARTIRITMTSLKQVGMDTETGRLDIDVLQVGVAKSQRDRIKNLKHLIEDLSREYEGSVPVDVLIDRAVESGMPKDKVEKELKKLREIGEIFEPKSGHLSLS</sequence>
<keyword evidence="6" id="KW-0347">Helicase</keyword>
<dbReference type="eggNOG" id="arCOG00439">
    <property type="taxonomic scope" value="Archaea"/>
</dbReference>
<dbReference type="GO" id="GO:0003697">
    <property type="term" value="F:single-stranded DNA binding"/>
    <property type="evidence" value="ECO:0007669"/>
    <property type="project" value="TreeGrafter"/>
</dbReference>
<dbReference type="MEROPS" id="N10.006"/>
<dbReference type="GO" id="GO:0017116">
    <property type="term" value="F:single-stranded DNA helicase activity"/>
    <property type="evidence" value="ECO:0007669"/>
    <property type="project" value="TreeGrafter"/>
</dbReference>
<dbReference type="EMBL" id="AM114193">
    <property type="protein sequence ID" value="CAJ37360.1"/>
    <property type="molecule type" value="Genomic_DNA"/>
</dbReference>
<evidence type="ECO:0000256" key="9">
    <source>
        <dbReference type="RuleBase" id="RU004070"/>
    </source>
</evidence>
<dbReference type="Gene3D" id="3.40.50.300">
    <property type="entry name" value="P-loop containing nucleotide triphosphate hydrolases"/>
    <property type="match status" value="2"/>
</dbReference>
<dbReference type="GO" id="GO:0006260">
    <property type="term" value="P:DNA replication"/>
    <property type="evidence" value="ECO:0007669"/>
    <property type="project" value="UniProtKB-KW"/>
</dbReference>
<comment type="similarity">
    <text evidence="1 9">Belongs to the MCM family.</text>
</comment>
<dbReference type="Gene3D" id="2.20.28.10">
    <property type="match status" value="1"/>
</dbReference>
<dbReference type="RefSeq" id="WP_012035221.1">
    <property type="nucleotide sequence ID" value="NC_009464.1"/>
</dbReference>
<dbReference type="InterPro" id="IPR012340">
    <property type="entry name" value="NA-bd_OB-fold"/>
</dbReference>
<evidence type="ECO:0000256" key="8">
    <source>
        <dbReference type="ARBA" id="ARBA00023125"/>
    </source>
</evidence>